<feature type="chain" id="PRO_5045362553" evidence="2">
    <location>
        <begin position="21"/>
        <end position="59"/>
    </location>
</feature>
<organism evidence="3 4">
    <name type="scientific">Candidatus Rickettsia kedanie</name>
    <dbReference type="NCBI Taxonomy" id="3115352"/>
    <lineage>
        <taxon>Bacteria</taxon>
        <taxon>Pseudomonadati</taxon>
        <taxon>Pseudomonadota</taxon>
        <taxon>Alphaproteobacteria</taxon>
        <taxon>Rickettsiales</taxon>
        <taxon>Rickettsiaceae</taxon>
        <taxon>Rickettsieae</taxon>
        <taxon>Rickettsia</taxon>
        <taxon>spotted fever group</taxon>
    </lineage>
</organism>
<dbReference type="EMBL" id="BAABMM010000034">
    <property type="protein sequence ID" value="GAA5252660.1"/>
    <property type="molecule type" value="Genomic_DNA"/>
</dbReference>
<keyword evidence="2" id="KW-0732">Signal</keyword>
<evidence type="ECO:0000313" key="4">
    <source>
        <dbReference type="Proteomes" id="UP001628124"/>
    </source>
</evidence>
<evidence type="ECO:0000256" key="2">
    <source>
        <dbReference type="SAM" id="SignalP"/>
    </source>
</evidence>
<keyword evidence="4" id="KW-1185">Reference proteome</keyword>
<name>A0ABP9TY40_9RICK</name>
<sequence>MKSEVSLRFVLAIAPTIAIAAPNQNTIHQSSPKEVTSVPTANATVAPKVTKTTSEATTQ</sequence>
<comment type="caution">
    <text evidence="3">The sequence shown here is derived from an EMBL/GenBank/DDBJ whole genome shotgun (WGS) entry which is preliminary data.</text>
</comment>
<feature type="compositionally biased region" description="Polar residues" evidence="1">
    <location>
        <begin position="29"/>
        <end position="43"/>
    </location>
</feature>
<protein>
    <submittedName>
        <fullName evidence="3">Uncharacterized protein</fullName>
    </submittedName>
</protein>
<gene>
    <name evidence="3" type="ORF">KNCP2_09480</name>
</gene>
<feature type="region of interest" description="Disordered" evidence="1">
    <location>
        <begin position="29"/>
        <end position="59"/>
    </location>
</feature>
<reference evidence="3 4" key="1">
    <citation type="journal article" date="2024" name="Microbiol. Immunol.">
        <title>Discovery of a novel spotted fever group Rickettsia, 'Candidatus Rickettsia kedanie,' in unfed larval chigger mites, Leptotrombidium scutellare.</title>
        <authorList>
            <person name="Ogawa M."/>
            <person name="Matsutani M."/>
            <person name="Katayama T."/>
            <person name="Takada N."/>
            <person name="Noda S."/>
            <person name="Takahashi M."/>
            <person name="Kageyama D."/>
            <person name="Hanaoka N."/>
            <person name="Ebihara H."/>
        </authorList>
    </citation>
    <scope>NUCLEOTIDE SEQUENCE [LARGE SCALE GENOMIC DNA]</scope>
    <source>
        <strain evidence="3 4">KNCP2-13</strain>
    </source>
</reference>
<dbReference type="Proteomes" id="UP001628124">
    <property type="component" value="Unassembled WGS sequence"/>
</dbReference>
<proteinExistence type="predicted"/>
<evidence type="ECO:0000256" key="1">
    <source>
        <dbReference type="SAM" id="MobiDB-lite"/>
    </source>
</evidence>
<accession>A0ABP9TY40</accession>
<feature type="compositionally biased region" description="Polar residues" evidence="1">
    <location>
        <begin position="50"/>
        <end position="59"/>
    </location>
</feature>
<evidence type="ECO:0000313" key="3">
    <source>
        <dbReference type="EMBL" id="GAA5252660.1"/>
    </source>
</evidence>
<feature type="signal peptide" evidence="2">
    <location>
        <begin position="1"/>
        <end position="20"/>
    </location>
</feature>